<protein>
    <recommendedName>
        <fullName evidence="4">Chromosomal protein D1-like</fullName>
    </recommendedName>
</protein>
<feature type="compositionally biased region" description="Basic residues" evidence="1">
    <location>
        <begin position="64"/>
        <end position="78"/>
    </location>
</feature>
<evidence type="ECO:0000313" key="2">
    <source>
        <dbReference type="EMBL" id="KAL2079979.1"/>
    </source>
</evidence>
<evidence type="ECO:0008006" key="4">
    <source>
        <dbReference type="Google" id="ProtNLM"/>
    </source>
</evidence>
<feature type="compositionally biased region" description="Basic and acidic residues" evidence="1">
    <location>
        <begin position="87"/>
        <end position="96"/>
    </location>
</feature>
<feature type="compositionally biased region" description="Basic and acidic residues" evidence="1">
    <location>
        <begin position="234"/>
        <end position="246"/>
    </location>
</feature>
<feature type="compositionally biased region" description="Basic residues" evidence="1">
    <location>
        <begin position="97"/>
        <end position="111"/>
    </location>
</feature>
<organism evidence="2 3">
    <name type="scientific">Coilia grayii</name>
    <name type="common">Gray's grenadier anchovy</name>
    <dbReference type="NCBI Taxonomy" id="363190"/>
    <lineage>
        <taxon>Eukaryota</taxon>
        <taxon>Metazoa</taxon>
        <taxon>Chordata</taxon>
        <taxon>Craniata</taxon>
        <taxon>Vertebrata</taxon>
        <taxon>Euteleostomi</taxon>
        <taxon>Actinopterygii</taxon>
        <taxon>Neopterygii</taxon>
        <taxon>Teleostei</taxon>
        <taxon>Clupei</taxon>
        <taxon>Clupeiformes</taxon>
        <taxon>Clupeoidei</taxon>
        <taxon>Engraulidae</taxon>
        <taxon>Coilinae</taxon>
        <taxon>Coilia</taxon>
    </lineage>
</organism>
<feature type="compositionally biased region" description="Low complexity" evidence="1">
    <location>
        <begin position="351"/>
        <end position="368"/>
    </location>
</feature>
<feature type="compositionally biased region" description="Low complexity" evidence="1">
    <location>
        <begin position="142"/>
        <end position="156"/>
    </location>
</feature>
<sequence length="368" mass="40564">MTAEPTDSGEGLPNGSPPPVKRGRGRPKGSVNKTKFNLFPRKITRVPKMVQLFCASPPTERERKRGRPKKRLRGRPRKVPLSPEEEAERRLMEKLKPIKRSAWKPLGRPRIHPIGPPKPPGKRGRPRKYDYSPSRGTSESGANAAKAAAAPANRPPVVKRGRGRPPGSPNKRRGFRLSHQKKKSVGRFEAVLVDGMPRKRGRPPGSRNVLKRPLEEENDGPPRKRGRPPGSKKPLKEKPKVEDGGVARKRGRPRGAVGWKKRRRMAMHSGPKLPCDDITSSHERAEQDQLQPEEEEEEEVEVRQAATAANGNIESAPQEEGHDSSLAPLEDEAELEGRGEDGATVVKETAVGKSSSSGKKTTVSKRAV</sequence>
<gene>
    <name evidence="2" type="ORF">ACEWY4_023772</name>
</gene>
<dbReference type="InterPro" id="IPR017956">
    <property type="entry name" value="AT_hook_DNA-bd_motif"/>
</dbReference>
<evidence type="ECO:0000256" key="1">
    <source>
        <dbReference type="SAM" id="MobiDB-lite"/>
    </source>
</evidence>
<feature type="region of interest" description="Disordered" evidence="1">
    <location>
        <begin position="1"/>
        <end position="368"/>
    </location>
</feature>
<feature type="compositionally biased region" description="Basic residues" evidence="1">
    <location>
        <begin position="247"/>
        <end position="266"/>
    </location>
</feature>
<dbReference type="SMART" id="SM00384">
    <property type="entry name" value="AT_hook"/>
    <property type="match status" value="7"/>
</dbReference>
<accession>A0ABD1IYI6</accession>
<feature type="compositionally biased region" description="Acidic residues" evidence="1">
    <location>
        <begin position="291"/>
        <end position="300"/>
    </location>
</feature>
<reference evidence="2 3" key="1">
    <citation type="submission" date="2024-09" db="EMBL/GenBank/DDBJ databases">
        <title>A chromosome-level genome assembly of Gray's grenadier anchovy, Coilia grayii.</title>
        <authorList>
            <person name="Fu Z."/>
        </authorList>
    </citation>
    <scope>NUCLEOTIDE SEQUENCE [LARGE SCALE GENOMIC DNA]</scope>
    <source>
        <strain evidence="2">G4</strain>
        <tissue evidence="2">Muscle</tissue>
    </source>
</reference>
<comment type="caution">
    <text evidence="2">The sequence shown here is derived from an EMBL/GenBank/DDBJ whole genome shotgun (WGS) entry which is preliminary data.</text>
</comment>
<dbReference type="Proteomes" id="UP001591681">
    <property type="component" value="Unassembled WGS sequence"/>
</dbReference>
<dbReference type="EMBL" id="JBHFQA010000021">
    <property type="protein sequence ID" value="KAL2079979.1"/>
    <property type="molecule type" value="Genomic_DNA"/>
</dbReference>
<evidence type="ECO:0000313" key="3">
    <source>
        <dbReference type="Proteomes" id="UP001591681"/>
    </source>
</evidence>
<dbReference type="AlphaFoldDB" id="A0ABD1IYI6"/>
<proteinExistence type="predicted"/>
<dbReference type="PRINTS" id="PR00929">
    <property type="entry name" value="ATHOOK"/>
</dbReference>
<feature type="compositionally biased region" description="Basic residues" evidence="1">
    <location>
        <begin position="170"/>
        <end position="185"/>
    </location>
</feature>
<name>A0ABD1IYI6_9TELE</name>
<keyword evidence="3" id="KW-1185">Reference proteome</keyword>